<feature type="coiled-coil region" evidence="1">
    <location>
        <begin position="197"/>
        <end position="232"/>
    </location>
</feature>
<dbReference type="AlphaFoldDB" id="A0A6H5IEF0"/>
<organism evidence="3 4">
    <name type="scientific">Trichogramma brassicae</name>
    <dbReference type="NCBI Taxonomy" id="86971"/>
    <lineage>
        <taxon>Eukaryota</taxon>
        <taxon>Metazoa</taxon>
        <taxon>Ecdysozoa</taxon>
        <taxon>Arthropoda</taxon>
        <taxon>Hexapoda</taxon>
        <taxon>Insecta</taxon>
        <taxon>Pterygota</taxon>
        <taxon>Neoptera</taxon>
        <taxon>Endopterygota</taxon>
        <taxon>Hymenoptera</taxon>
        <taxon>Apocrita</taxon>
        <taxon>Proctotrupomorpha</taxon>
        <taxon>Chalcidoidea</taxon>
        <taxon>Trichogrammatidae</taxon>
        <taxon>Trichogramma</taxon>
    </lineage>
</organism>
<proteinExistence type="predicted"/>
<sequence>MFSRVYNEWSGMKERRACESLEFGGAKERHSVAASSSFPILFIRYRGERRTSPPASLSNFVFLFPKIIAPRITFKVFFFEMYVYIVMQNRFLNDDSTTTKTLCFDVFSLRTHAFVIWHISALCIDRFIMPPTWPHDEPLLSLFCCPCQELRNLAYNVVDRSSRPNSGDIPARMAFISNSKWPVVIAGIVKRKKVYLKARLRGAINEINDKIRNSKESDYKILESEMRKKIREPRPQAPVQHQQKQQQRRARLQCCYALYAQRIICEQAVCRAWVQKLRKFQACVYLRKAKTTTFTVNYLILIITKKSCATAVRCLRKRRLCAGIQEETLPITNAQAAIEHPSARANRSPREQYTYTDIGRERASEKERKKKTAWPSRAARRVEAVWITRAK</sequence>
<feature type="compositionally biased region" description="Basic and acidic residues" evidence="2">
    <location>
        <begin position="358"/>
        <end position="367"/>
    </location>
</feature>
<evidence type="ECO:0000313" key="4">
    <source>
        <dbReference type="Proteomes" id="UP000479190"/>
    </source>
</evidence>
<evidence type="ECO:0000256" key="2">
    <source>
        <dbReference type="SAM" id="MobiDB-lite"/>
    </source>
</evidence>
<keyword evidence="1" id="KW-0175">Coiled coil</keyword>
<evidence type="ECO:0000313" key="3">
    <source>
        <dbReference type="EMBL" id="CAB0036354.1"/>
    </source>
</evidence>
<feature type="region of interest" description="Disordered" evidence="2">
    <location>
        <begin position="340"/>
        <end position="375"/>
    </location>
</feature>
<name>A0A6H5IEF0_9HYME</name>
<reference evidence="3 4" key="1">
    <citation type="submission" date="2020-02" db="EMBL/GenBank/DDBJ databases">
        <authorList>
            <person name="Ferguson B K."/>
        </authorList>
    </citation>
    <scope>NUCLEOTIDE SEQUENCE [LARGE SCALE GENOMIC DNA]</scope>
</reference>
<dbReference type="EMBL" id="CADCXV010000815">
    <property type="protein sequence ID" value="CAB0036354.1"/>
    <property type="molecule type" value="Genomic_DNA"/>
</dbReference>
<gene>
    <name evidence="3" type="ORF">TBRA_LOCUS8225</name>
</gene>
<accession>A0A6H5IEF0</accession>
<dbReference type="Proteomes" id="UP000479190">
    <property type="component" value="Unassembled WGS sequence"/>
</dbReference>
<evidence type="ECO:0000256" key="1">
    <source>
        <dbReference type="SAM" id="Coils"/>
    </source>
</evidence>
<keyword evidence="4" id="KW-1185">Reference proteome</keyword>
<protein>
    <submittedName>
        <fullName evidence="3">Uncharacterized protein</fullName>
    </submittedName>
</protein>